<comment type="caution">
    <text evidence="1">The sequence shown here is derived from an EMBL/GenBank/DDBJ whole genome shotgun (WGS) entry which is preliminary data.</text>
</comment>
<reference evidence="1 2" key="2">
    <citation type="submission" date="2013-09" db="EMBL/GenBank/DDBJ databases">
        <title>Whole genome comparison of six Crocosphaera watsonii strains with differing phenotypes.</title>
        <authorList>
            <person name="Bench S.R."/>
            <person name="Heller P."/>
            <person name="Frank I."/>
            <person name="Arciniega M."/>
            <person name="Shilova I.N."/>
            <person name="Zehr J.P."/>
        </authorList>
    </citation>
    <scope>NUCLEOTIDE SEQUENCE [LARGE SCALE GENOMIC DNA]</scope>
    <source>
        <strain evidence="1 2">WH 0401</strain>
    </source>
</reference>
<sequence length="49" mass="5548">MCKMVFTSSDSKQETKQLVTNFEHPLKKKQVVSLIGMNLVIFSPAKTSF</sequence>
<name>T2J8H9_CROWT</name>
<reference evidence="1 2" key="1">
    <citation type="submission" date="2013-01" db="EMBL/GenBank/DDBJ databases">
        <authorList>
            <person name="Bench S."/>
        </authorList>
    </citation>
    <scope>NUCLEOTIDE SEQUENCE [LARGE SCALE GENOMIC DNA]</scope>
    <source>
        <strain evidence="1 2">WH 0401</strain>
    </source>
</reference>
<evidence type="ECO:0000313" key="1">
    <source>
        <dbReference type="EMBL" id="CCQ61466.1"/>
    </source>
</evidence>
<dbReference type="EMBL" id="CAQM01000320">
    <property type="protein sequence ID" value="CCQ61466.1"/>
    <property type="molecule type" value="Genomic_DNA"/>
</dbReference>
<protein>
    <submittedName>
        <fullName evidence="1">Uncharacterized protein</fullName>
    </submittedName>
</protein>
<organism evidence="1 2">
    <name type="scientific">Crocosphaera watsonii WH 0401</name>
    <dbReference type="NCBI Taxonomy" id="555881"/>
    <lineage>
        <taxon>Bacteria</taxon>
        <taxon>Bacillati</taxon>
        <taxon>Cyanobacteriota</taxon>
        <taxon>Cyanophyceae</taxon>
        <taxon>Oscillatoriophycideae</taxon>
        <taxon>Chroococcales</taxon>
        <taxon>Aphanothecaceae</taxon>
        <taxon>Crocosphaera</taxon>
    </lineage>
</organism>
<proteinExistence type="predicted"/>
<dbReference type="Proteomes" id="UP000018198">
    <property type="component" value="Unassembled WGS sequence"/>
</dbReference>
<accession>T2J8H9</accession>
<dbReference type="AlphaFoldDB" id="T2J8H9"/>
<evidence type="ECO:0000313" key="2">
    <source>
        <dbReference type="Proteomes" id="UP000018198"/>
    </source>
</evidence>
<gene>
    <name evidence="1" type="ORF">CWATWH0401_4205</name>
</gene>